<feature type="non-terminal residue" evidence="4">
    <location>
        <position position="653"/>
    </location>
</feature>
<keyword evidence="5" id="KW-1185">Reference proteome</keyword>
<name>A0A8H4X3A3_9HYPO</name>
<dbReference type="EMBL" id="JABEXW010000664">
    <property type="protein sequence ID" value="KAF4959386.1"/>
    <property type="molecule type" value="Genomic_DNA"/>
</dbReference>
<protein>
    <recommendedName>
        <fullName evidence="6">Ankyrin</fullName>
    </recommendedName>
</protein>
<dbReference type="PROSITE" id="PS50088">
    <property type="entry name" value="ANK_REPEAT"/>
    <property type="match status" value="2"/>
</dbReference>
<evidence type="ECO:0008006" key="6">
    <source>
        <dbReference type="Google" id="ProtNLM"/>
    </source>
</evidence>
<dbReference type="Pfam" id="PF12796">
    <property type="entry name" value="Ank_2"/>
    <property type="match status" value="2"/>
</dbReference>
<dbReference type="PANTHER" id="PTHR24198">
    <property type="entry name" value="ANKYRIN REPEAT AND PROTEIN KINASE DOMAIN-CONTAINING PROTEIN"/>
    <property type="match status" value="1"/>
</dbReference>
<dbReference type="PROSITE" id="PS51257">
    <property type="entry name" value="PROKAR_LIPOPROTEIN"/>
    <property type="match status" value="1"/>
</dbReference>
<keyword evidence="1" id="KW-0677">Repeat</keyword>
<dbReference type="Proteomes" id="UP000622797">
    <property type="component" value="Unassembled WGS sequence"/>
</dbReference>
<gene>
    <name evidence="4" type="ORF">FSARC_10745</name>
</gene>
<dbReference type="InterPro" id="IPR036770">
    <property type="entry name" value="Ankyrin_rpt-contain_sf"/>
</dbReference>
<dbReference type="SUPFAM" id="SSF48403">
    <property type="entry name" value="Ankyrin repeat"/>
    <property type="match status" value="2"/>
</dbReference>
<feature type="repeat" description="ANK" evidence="3">
    <location>
        <begin position="72"/>
        <end position="104"/>
    </location>
</feature>
<reference evidence="4" key="2">
    <citation type="submission" date="2020-05" db="EMBL/GenBank/DDBJ databases">
        <authorList>
            <person name="Kim H.-S."/>
            <person name="Proctor R.H."/>
            <person name="Brown D.W."/>
        </authorList>
    </citation>
    <scope>NUCLEOTIDE SEQUENCE</scope>
    <source>
        <strain evidence="4">NRRL 20472</strain>
    </source>
</reference>
<reference evidence="4" key="1">
    <citation type="journal article" date="2020" name="BMC Genomics">
        <title>Correction to: Identification and distribution of gene clusters required for synthesis of sphingolipid metabolism inhibitors in diverse species of the filamentous fungus Fusarium.</title>
        <authorList>
            <person name="Kim H.S."/>
            <person name="Lohmar J.M."/>
            <person name="Busman M."/>
            <person name="Brown D.W."/>
            <person name="Naumann T.A."/>
            <person name="Divon H.H."/>
            <person name="Lysoe E."/>
            <person name="Uhlig S."/>
            <person name="Proctor R.H."/>
        </authorList>
    </citation>
    <scope>NUCLEOTIDE SEQUENCE</scope>
    <source>
        <strain evidence="4">NRRL 20472</strain>
    </source>
</reference>
<evidence type="ECO:0000313" key="4">
    <source>
        <dbReference type="EMBL" id="KAF4959386.1"/>
    </source>
</evidence>
<evidence type="ECO:0000256" key="2">
    <source>
        <dbReference type="ARBA" id="ARBA00023043"/>
    </source>
</evidence>
<comment type="caution">
    <text evidence="4">The sequence shown here is derived from an EMBL/GenBank/DDBJ whole genome shotgun (WGS) entry which is preliminary data.</text>
</comment>
<dbReference type="PANTHER" id="PTHR24198:SF165">
    <property type="entry name" value="ANKYRIN REPEAT-CONTAINING PROTEIN-RELATED"/>
    <property type="match status" value="1"/>
</dbReference>
<organism evidence="4 5">
    <name type="scientific">Fusarium sarcochroum</name>
    <dbReference type="NCBI Taxonomy" id="1208366"/>
    <lineage>
        <taxon>Eukaryota</taxon>
        <taxon>Fungi</taxon>
        <taxon>Dikarya</taxon>
        <taxon>Ascomycota</taxon>
        <taxon>Pezizomycotina</taxon>
        <taxon>Sordariomycetes</taxon>
        <taxon>Hypocreomycetidae</taxon>
        <taxon>Hypocreales</taxon>
        <taxon>Nectriaceae</taxon>
        <taxon>Fusarium</taxon>
        <taxon>Fusarium lateritium species complex</taxon>
    </lineage>
</organism>
<keyword evidence="2 3" id="KW-0040">ANK repeat</keyword>
<evidence type="ECO:0000313" key="5">
    <source>
        <dbReference type="Proteomes" id="UP000622797"/>
    </source>
</evidence>
<dbReference type="PROSITE" id="PS50297">
    <property type="entry name" value="ANK_REP_REGION"/>
    <property type="match status" value="2"/>
</dbReference>
<evidence type="ECO:0000256" key="1">
    <source>
        <dbReference type="ARBA" id="ARBA00022737"/>
    </source>
</evidence>
<dbReference type="SMART" id="SM00248">
    <property type="entry name" value="ANK"/>
    <property type="match status" value="11"/>
</dbReference>
<sequence>MEDAIKQFGQAPLLTACCLVPVNLLLDWWTEKEVDLNMCDPNGWSLLSLALMYDNTTVWQHLLRHNVLVNNGSITSLRVAIARRNTEAVDMLLDAGADVNRIGLDDPRCCLSEASLIDDIGTMRKLVERGANLNPSRESARYSTQSPLILACKYAWKAQTVDFLVTNGANVNEVVSGGHHRVASPLETAARYRKPEIVEALLDHGAGLCLNPSAKNIIDGITKPSAYQTFQQFLDRGYKPVDLQRCLQNTTIDLCCGGFKACVHRSELFDKLLDLGADINAVGQGPTILQKAVTVRSVSLIRFVQERGANINLVLVGHYLETALSAAAYNGWVLGLRHLLGHGADVKQHSRFSSPLLATLKRRTIVKTRKTKAFRCAEVLLNAGANVNAVCPDAELETALMATCVCDTYSRDRFELFLEHGADVNLSTERQSPLSIAAGEGNYEALRALLERGADPNCLLRGCFGSALAAGAYHGRFEECKLLLRSGAHPGSRLYGLFRNALEAALCGSRDYAADLPLFYFGHPDVVRLLLISGSKPPMPVLKSPDLPQACLFDLQHRLWRVRSTASSHRWPLVASLVSLPSLWAAIFWRLSSVQPNDFRRTLKQWFSPRPLPSFYVIIMAVVPDEEVNFRRPCYAAVVLRNETAERFFWAGR</sequence>
<accession>A0A8H4X3A3</accession>
<proteinExistence type="predicted"/>
<dbReference type="AlphaFoldDB" id="A0A8H4X3A3"/>
<evidence type="ECO:0000256" key="3">
    <source>
        <dbReference type="PROSITE-ProRule" id="PRU00023"/>
    </source>
</evidence>
<dbReference type="InterPro" id="IPR002110">
    <property type="entry name" value="Ankyrin_rpt"/>
</dbReference>
<feature type="repeat" description="ANK" evidence="3">
    <location>
        <begin position="429"/>
        <end position="457"/>
    </location>
</feature>
<dbReference type="OrthoDB" id="10057496at2759"/>
<dbReference type="Gene3D" id="1.25.40.20">
    <property type="entry name" value="Ankyrin repeat-containing domain"/>
    <property type="match status" value="3"/>
</dbReference>